<evidence type="ECO:0000259" key="4">
    <source>
        <dbReference type="SMART" id="SM01017"/>
    </source>
</evidence>
<dbReference type="AlphaFoldDB" id="A0A922MF05"/>
<dbReference type="Gene3D" id="2.60.40.640">
    <property type="match status" value="2"/>
</dbReference>
<feature type="region of interest" description="Disordered" evidence="3">
    <location>
        <begin position="334"/>
        <end position="368"/>
    </location>
</feature>
<evidence type="ECO:0000256" key="3">
    <source>
        <dbReference type="SAM" id="MobiDB-lite"/>
    </source>
</evidence>
<sequence>MGVTCQILIDRTEHGVFKAGGSVTGSLKYFIDKPTQFRRISMCFLGKGECQWSSDSDSDDDGTDYSNCEEYLNQIFNVYLGTNKKDLLSGAFEYPFQFLLPIDIPPSFKDDICTIKYKITVTFVKANFLKTKRNFDVEIPVTSYVNPCSLEPMVICLKKDLFSFKTSNKIEIKGEISKTCVAPGENFQMTLTFNNDTKLEIFVKSELVNRVIYISSCNHKKVRENTVEDTCTITSVAANGVANLICVVPTYTYLSSIQHTKVMIREYKVKITAKLPFPHINAVLEVPVVVGSRKHEFLAPAAIYGQYQEEPPSYSSIPARDVCFVIKENDEERFSKYEKSDSNKNEKQGLNENDDPDNKGNVTSKTKQ</sequence>
<comment type="caution">
    <text evidence="5">The sequence shown here is derived from an EMBL/GenBank/DDBJ whole genome shotgun (WGS) entry which is preliminary data.</text>
</comment>
<dbReference type="InterPro" id="IPR014752">
    <property type="entry name" value="Arrestin-like_C"/>
</dbReference>
<evidence type="ECO:0000313" key="5">
    <source>
        <dbReference type="EMBL" id="KAH9635414.1"/>
    </source>
</evidence>
<dbReference type="PANTHER" id="PTHR11188">
    <property type="entry name" value="ARRESTIN DOMAIN CONTAINING PROTEIN"/>
    <property type="match status" value="1"/>
</dbReference>
<dbReference type="GO" id="GO:0015031">
    <property type="term" value="P:protein transport"/>
    <property type="evidence" value="ECO:0007669"/>
    <property type="project" value="TreeGrafter"/>
</dbReference>
<reference evidence="5" key="1">
    <citation type="journal article" date="2021" name="G3 (Bethesda)">
        <title>Genome and transcriptome analysis of the beet armyworm Spodoptera exigua reveals targets for pest control. .</title>
        <authorList>
            <person name="Simon S."/>
            <person name="Breeschoten T."/>
            <person name="Jansen H.J."/>
            <person name="Dirks R.P."/>
            <person name="Schranz M.E."/>
            <person name="Ros V.I.D."/>
        </authorList>
    </citation>
    <scope>NUCLEOTIDE SEQUENCE</scope>
    <source>
        <strain evidence="5">TB_SE_WUR_2020</strain>
    </source>
</reference>
<dbReference type="InterPro" id="IPR050357">
    <property type="entry name" value="Arrestin_domain-protein"/>
</dbReference>
<keyword evidence="2" id="KW-0716">Sensory transduction</keyword>
<dbReference type="PANTHER" id="PTHR11188:SF130">
    <property type="entry name" value="ARRESTIN C-TERMINAL-LIKE DOMAIN-CONTAINING PROTEIN"/>
    <property type="match status" value="1"/>
</dbReference>
<dbReference type="GO" id="GO:0005737">
    <property type="term" value="C:cytoplasm"/>
    <property type="evidence" value="ECO:0007669"/>
    <property type="project" value="TreeGrafter"/>
</dbReference>
<protein>
    <recommendedName>
        <fullName evidence="4">Arrestin C-terminal-like domain-containing protein</fullName>
    </recommendedName>
</protein>
<dbReference type="Pfam" id="PF00339">
    <property type="entry name" value="Arrestin_N"/>
    <property type="match status" value="1"/>
</dbReference>
<feature type="compositionally biased region" description="Basic and acidic residues" evidence="3">
    <location>
        <begin position="334"/>
        <end position="349"/>
    </location>
</feature>
<evidence type="ECO:0000256" key="1">
    <source>
        <dbReference type="ARBA" id="ARBA00005298"/>
    </source>
</evidence>
<dbReference type="Pfam" id="PF02752">
    <property type="entry name" value="Arrestin_C"/>
    <property type="match status" value="1"/>
</dbReference>
<dbReference type="Proteomes" id="UP000814243">
    <property type="component" value="Unassembled WGS sequence"/>
</dbReference>
<dbReference type="EMBL" id="JACEFF010000557">
    <property type="protein sequence ID" value="KAH9635414.1"/>
    <property type="molecule type" value="Genomic_DNA"/>
</dbReference>
<dbReference type="SMART" id="SM01017">
    <property type="entry name" value="Arrestin_C"/>
    <property type="match status" value="1"/>
</dbReference>
<evidence type="ECO:0000313" key="6">
    <source>
        <dbReference type="Proteomes" id="UP000814243"/>
    </source>
</evidence>
<name>A0A922MF05_SPOEX</name>
<organism evidence="5 6">
    <name type="scientific">Spodoptera exigua</name>
    <name type="common">Beet armyworm</name>
    <name type="synonym">Noctua fulgens</name>
    <dbReference type="NCBI Taxonomy" id="7107"/>
    <lineage>
        <taxon>Eukaryota</taxon>
        <taxon>Metazoa</taxon>
        <taxon>Ecdysozoa</taxon>
        <taxon>Arthropoda</taxon>
        <taxon>Hexapoda</taxon>
        <taxon>Insecta</taxon>
        <taxon>Pterygota</taxon>
        <taxon>Neoptera</taxon>
        <taxon>Endopterygota</taxon>
        <taxon>Lepidoptera</taxon>
        <taxon>Glossata</taxon>
        <taxon>Ditrysia</taxon>
        <taxon>Noctuoidea</taxon>
        <taxon>Noctuidae</taxon>
        <taxon>Amphipyrinae</taxon>
        <taxon>Spodoptera</taxon>
    </lineage>
</organism>
<proteinExistence type="inferred from homology"/>
<evidence type="ECO:0000256" key="2">
    <source>
        <dbReference type="ARBA" id="ARBA00022606"/>
    </source>
</evidence>
<feature type="domain" description="Arrestin C-terminal-like" evidence="4">
    <location>
        <begin position="166"/>
        <end position="295"/>
    </location>
</feature>
<accession>A0A922MF05</accession>
<comment type="similarity">
    <text evidence="1">Belongs to the arrestin family.</text>
</comment>
<dbReference type="InterPro" id="IPR011022">
    <property type="entry name" value="Arrestin_C-like"/>
</dbReference>
<dbReference type="InterPro" id="IPR011021">
    <property type="entry name" value="Arrestin-like_N"/>
</dbReference>
<gene>
    <name evidence="5" type="ORF">HF086_006654</name>
</gene>
<dbReference type="InterPro" id="IPR014756">
    <property type="entry name" value="Ig_E-set"/>
</dbReference>
<dbReference type="SUPFAM" id="SSF81296">
    <property type="entry name" value="E set domains"/>
    <property type="match status" value="2"/>
</dbReference>